<name>A0A371JEN3_9FIRM</name>
<proteinExistence type="predicted"/>
<evidence type="ECO:0000256" key="5">
    <source>
        <dbReference type="ARBA" id="ARBA00023288"/>
    </source>
</evidence>
<evidence type="ECO:0000313" key="9">
    <source>
        <dbReference type="Proteomes" id="UP000216411"/>
    </source>
</evidence>
<keyword evidence="3" id="KW-0472">Membrane</keyword>
<feature type="region of interest" description="Disordered" evidence="6">
    <location>
        <begin position="28"/>
        <end position="53"/>
    </location>
</feature>
<dbReference type="InterPro" id="IPR050490">
    <property type="entry name" value="Bact_solute-bd_prot1"/>
</dbReference>
<sequence>MVRKSLLKCTGFLLTAVLTASMLTACGSNTESGSKTATDNGTTASNDTDNGETQEINVMIWDRGSSAPGTSNEENEMTKWIQEQVLEACNVKVNFVAVPRSGSDDKLNVMMAGGNAPDIVFSYNQSIFSNFASNGGLADLTDAYAKYGTDIQTNIGNIQYMGVVDNKQYAIMKRRGQQVPRHVSYIRKDWLDALGLSIPKTKEELFTVLEAFKEKNPGNVSDVVPWAMGGSTDTEKFYLSFVGSYVAELSEEDAYVYAENYKVFADGAIDGLKKLNELYNKGLITQDFATDTTTDIFKQDVSAGNAGFILADATEIFDLIPTLQSSVDGAEFVPLNCFDTPEGEYINPTEPLYGMYVMVPKTSESKADACVKYLNWLSDATNAENVMYTPEHTLDSAGVPVSMLQDELNE</sequence>
<organism evidence="8 9">
    <name type="scientific">Lachnotalea glycerini</name>
    <dbReference type="NCBI Taxonomy" id="1763509"/>
    <lineage>
        <taxon>Bacteria</taxon>
        <taxon>Bacillati</taxon>
        <taxon>Bacillota</taxon>
        <taxon>Clostridia</taxon>
        <taxon>Lachnospirales</taxon>
        <taxon>Lachnospiraceae</taxon>
        <taxon>Lachnotalea</taxon>
    </lineage>
</organism>
<dbReference type="Proteomes" id="UP000216411">
    <property type="component" value="Unassembled WGS sequence"/>
</dbReference>
<keyword evidence="5" id="KW-0449">Lipoprotein</keyword>
<dbReference type="PANTHER" id="PTHR43649:SF33">
    <property type="entry name" value="POLYGALACTURONAN_RHAMNOGALACTURONAN-BINDING PROTEIN YTCQ"/>
    <property type="match status" value="1"/>
</dbReference>
<keyword evidence="2 7" id="KW-0732">Signal</keyword>
<comment type="caution">
    <text evidence="8">The sequence shown here is derived from an EMBL/GenBank/DDBJ whole genome shotgun (WGS) entry which is preliminary data.</text>
</comment>
<evidence type="ECO:0000256" key="6">
    <source>
        <dbReference type="SAM" id="MobiDB-lite"/>
    </source>
</evidence>
<accession>A0A371JEN3</accession>
<dbReference type="AlphaFoldDB" id="A0A371JEN3"/>
<evidence type="ECO:0000256" key="3">
    <source>
        <dbReference type="ARBA" id="ARBA00023136"/>
    </source>
</evidence>
<dbReference type="Gene3D" id="3.40.190.10">
    <property type="entry name" value="Periplasmic binding protein-like II"/>
    <property type="match status" value="2"/>
</dbReference>
<evidence type="ECO:0000256" key="7">
    <source>
        <dbReference type="SAM" id="SignalP"/>
    </source>
</evidence>
<keyword evidence="1" id="KW-1003">Cell membrane</keyword>
<keyword evidence="4" id="KW-0564">Palmitate</keyword>
<evidence type="ECO:0000313" key="8">
    <source>
        <dbReference type="EMBL" id="RDY31211.1"/>
    </source>
</evidence>
<dbReference type="EMBL" id="NOKA02000019">
    <property type="protein sequence ID" value="RDY31211.1"/>
    <property type="molecule type" value="Genomic_DNA"/>
</dbReference>
<protein>
    <submittedName>
        <fullName evidence="8">Extracellular solute-binding protein</fullName>
    </submittedName>
</protein>
<dbReference type="RefSeq" id="WP_115804195.1">
    <property type="nucleotide sequence ID" value="NZ_NOKA02000019.1"/>
</dbReference>
<evidence type="ECO:0000256" key="1">
    <source>
        <dbReference type="ARBA" id="ARBA00022475"/>
    </source>
</evidence>
<feature type="signal peptide" evidence="7">
    <location>
        <begin position="1"/>
        <end position="25"/>
    </location>
</feature>
<dbReference type="SUPFAM" id="SSF53850">
    <property type="entry name" value="Periplasmic binding protein-like II"/>
    <property type="match status" value="1"/>
</dbReference>
<gene>
    <name evidence="8" type="ORF">CG710_010510</name>
</gene>
<dbReference type="PROSITE" id="PS51257">
    <property type="entry name" value="PROKAR_LIPOPROTEIN"/>
    <property type="match status" value="1"/>
</dbReference>
<dbReference type="InterPro" id="IPR006059">
    <property type="entry name" value="SBP"/>
</dbReference>
<feature type="chain" id="PRO_5039093631" evidence="7">
    <location>
        <begin position="26"/>
        <end position="410"/>
    </location>
</feature>
<dbReference type="Pfam" id="PF01547">
    <property type="entry name" value="SBP_bac_1"/>
    <property type="match status" value="1"/>
</dbReference>
<evidence type="ECO:0000256" key="4">
    <source>
        <dbReference type="ARBA" id="ARBA00023139"/>
    </source>
</evidence>
<evidence type="ECO:0000256" key="2">
    <source>
        <dbReference type="ARBA" id="ARBA00022729"/>
    </source>
</evidence>
<dbReference type="PANTHER" id="PTHR43649">
    <property type="entry name" value="ARABINOSE-BINDING PROTEIN-RELATED"/>
    <property type="match status" value="1"/>
</dbReference>
<feature type="non-terminal residue" evidence="8">
    <location>
        <position position="410"/>
    </location>
</feature>
<reference evidence="8 9" key="1">
    <citation type="journal article" date="2017" name="Genome Announc.">
        <title>Draft Genome Sequence of a Sporulating and Motile Strain of Lachnotalea glycerini Isolated from Water in Quebec City, Canada.</title>
        <authorList>
            <person name="Maheux A.F."/>
            <person name="Boudreau D.K."/>
            <person name="Berube E."/>
            <person name="Boissinot M."/>
            <person name="Raymond F."/>
            <person name="Brodeur S."/>
            <person name="Corbeil J."/>
            <person name="Isabel S."/>
            <person name="Omar R.F."/>
            <person name="Bergeron M.G."/>
        </authorList>
    </citation>
    <scope>NUCLEOTIDE SEQUENCE [LARGE SCALE GENOMIC DNA]</scope>
    <source>
        <strain evidence="8 9">CCRI-19302</strain>
    </source>
</reference>
<keyword evidence="9" id="KW-1185">Reference proteome</keyword>